<evidence type="ECO:0000313" key="4">
    <source>
        <dbReference type="Proteomes" id="UP001219518"/>
    </source>
</evidence>
<feature type="signal peptide" evidence="2">
    <location>
        <begin position="1"/>
        <end position="17"/>
    </location>
</feature>
<feature type="compositionally biased region" description="Polar residues" evidence="1">
    <location>
        <begin position="27"/>
        <end position="51"/>
    </location>
</feature>
<name>A0AAE1HSK4_9NEOP</name>
<comment type="caution">
    <text evidence="3">The sequence shown here is derived from an EMBL/GenBank/DDBJ whole genome shotgun (WGS) entry which is preliminary data.</text>
</comment>
<organism evidence="3 4">
    <name type="scientific">Frankliniella fusca</name>
    <dbReference type="NCBI Taxonomy" id="407009"/>
    <lineage>
        <taxon>Eukaryota</taxon>
        <taxon>Metazoa</taxon>
        <taxon>Ecdysozoa</taxon>
        <taxon>Arthropoda</taxon>
        <taxon>Hexapoda</taxon>
        <taxon>Insecta</taxon>
        <taxon>Pterygota</taxon>
        <taxon>Neoptera</taxon>
        <taxon>Paraneoptera</taxon>
        <taxon>Thysanoptera</taxon>
        <taxon>Terebrantia</taxon>
        <taxon>Thripoidea</taxon>
        <taxon>Thripidae</taxon>
        <taxon>Frankliniella</taxon>
    </lineage>
</organism>
<reference evidence="3" key="1">
    <citation type="submission" date="2021-07" db="EMBL/GenBank/DDBJ databases">
        <authorList>
            <person name="Catto M.A."/>
            <person name="Jacobson A."/>
            <person name="Kennedy G."/>
            <person name="Labadie P."/>
            <person name="Hunt B.G."/>
            <person name="Srinivasan R."/>
        </authorList>
    </citation>
    <scope>NUCLEOTIDE SEQUENCE</scope>
    <source>
        <strain evidence="3">PL_HMW_Pooled</strain>
        <tissue evidence="3">Head</tissue>
    </source>
</reference>
<sequence>MDRVFIAAICISAFVSAECQSEIGQSTINSSLTSPKPIQTSTPISKSTLQKPTTTPAPTSPSSSPLPATRARPALAGVRPMQDRSNSSDPIPCTCGIFLSSQCKGREQPRGLPAMSHEFKRATPNTPYGVRQCTSACVDMIVKHLPNSGPILCSSIEKTIVREKAYLFIKNYRNKWLATRLSAGKEFCCKNGVAVRCPSPK</sequence>
<reference evidence="3" key="2">
    <citation type="journal article" date="2023" name="BMC Genomics">
        <title>Pest status, molecular evolution, and epigenetic factors derived from the genome assembly of Frankliniella fusca, a thysanopteran phytovirus vector.</title>
        <authorList>
            <person name="Catto M.A."/>
            <person name="Labadie P.E."/>
            <person name="Jacobson A.L."/>
            <person name="Kennedy G.G."/>
            <person name="Srinivasan R."/>
            <person name="Hunt B.G."/>
        </authorList>
    </citation>
    <scope>NUCLEOTIDE SEQUENCE</scope>
    <source>
        <strain evidence="3">PL_HMW_Pooled</strain>
    </source>
</reference>
<feature type="region of interest" description="Disordered" evidence="1">
    <location>
        <begin position="27"/>
        <end position="70"/>
    </location>
</feature>
<feature type="compositionally biased region" description="Low complexity" evidence="1">
    <location>
        <begin position="52"/>
        <end position="70"/>
    </location>
</feature>
<proteinExistence type="predicted"/>
<protein>
    <submittedName>
        <fullName evidence="3">Follicle cell protein 3C-1</fullName>
    </submittedName>
</protein>
<keyword evidence="2" id="KW-0732">Signal</keyword>
<dbReference type="AlphaFoldDB" id="A0AAE1HSK4"/>
<keyword evidence="4" id="KW-1185">Reference proteome</keyword>
<dbReference type="Proteomes" id="UP001219518">
    <property type="component" value="Unassembled WGS sequence"/>
</dbReference>
<evidence type="ECO:0000256" key="1">
    <source>
        <dbReference type="SAM" id="MobiDB-lite"/>
    </source>
</evidence>
<accession>A0AAE1HSK4</accession>
<evidence type="ECO:0000256" key="2">
    <source>
        <dbReference type="SAM" id="SignalP"/>
    </source>
</evidence>
<feature type="chain" id="PRO_5042297018" evidence="2">
    <location>
        <begin position="18"/>
        <end position="201"/>
    </location>
</feature>
<dbReference type="EMBL" id="JAHWGI010001270">
    <property type="protein sequence ID" value="KAK3926709.1"/>
    <property type="molecule type" value="Genomic_DNA"/>
</dbReference>
<gene>
    <name evidence="3" type="ORF">KUF71_015045</name>
</gene>
<evidence type="ECO:0000313" key="3">
    <source>
        <dbReference type="EMBL" id="KAK3926709.1"/>
    </source>
</evidence>